<sequence length="142" mass="15342">MTSMTLPIRTIALLALAAAAPLCAQDSRKTSIDGRCQYPEKVVKNRAETVLILCDTVEIDQGSARATLDFAQRSWGSMARFTGSMSSDTMAISQVTLRDGRRLSATGTCRMHRRKDGELAVISCLAKAGARTFAANFVPSRV</sequence>
<dbReference type="Proteomes" id="UP000258016">
    <property type="component" value="Chromosome"/>
</dbReference>
<organism evidence="2 3">
    <name type="scientific">Blastomonas fulva</name>
    <dbReference type="NCBI Taxonomy" id="1550728"/>
    <lineage>
        <taxon>Bacteria</taxon>
        <taxon>Pseudomonadati</taxon>
        <taxon>Pseudomonadota</taxon>
        <taxon>Alphaproteobacteria</taxon>
        <taxon>Sphingomonadales</taxon>
        <taxon>Sphingomonadaceae</taxon>
        <taxon>Blastomonas</taxon>
    </lineage>
</organism>
<evidence type="ECO:0000313" key="2">
    <source>
        <dbReference type="EMBL" id="ASR50468.1"/>
    </source>
</evidence>
<keyword evidence="3" id="KW-1185">Reference proteome</keyword>
<evidence type="ECO:0000313" key="3">
    <source>
        <dbReference type="Proteomes" id="UP000258016"/>
    </source>
</evidence>
<feature type="chain" id="PRO_5045075051" evidence="1">
    <location>
        <begin position="25"/>
        <end position="142"/>
    </location>
</feature>
<accession>A0ABM6M3I9</accession>
<protein>
    <submittedName>
        <fullName evidence="2">Uncharacterized protein</fullName>
    </submittedName>
</protein>
<proteinExistence type="predicted"/>
<reference evidence="2 3" key="1">
    <citation type="submission" date="2017-03" db="EMBL/GenBank/DDBJ databases">
        <title>Complete genome sequence of Blastomonas fulva degrading microcsystin LR.</title>
        <authorList>
            <person name="Lee H.-g."/>
            <person name="Jin L."/>
            <person name="oh H.-M."/>
        </authorList>
    </citation>
    <scope>NUCLEOTIDE SEQUENCE [LARGE SCALE GENOMIC DNA]</scope>
    <source>
        <strain evidence="2 3">T2</strain>
    </source>
</reference>
<dbReference type="RefSeq" id="WP_117351363.1">
    <property type="nucleotide sequence ID" value="NZ_CP020083.1"/>
</dbReference>
<gene>
    <name evidence="2" type="ORF">B5J99_02460</name>
</gene>
<dbReference type="EMBL" id="CP020083">
    <property type="protein sequence ID" value="ASR50468.1"/>
    <property type="molecule type" value="Genomic_DNA"/>
</dbReference>
<name>A0ABM6M3I9_9SPHN</name>
<keyword evidence="1" id="KW-0732">Signal</keyword>
<dbReference type="GeneID" id="303484433"/>
<evidence type="ECO:0000256" key="1">
    <source>
        <dbReference type="SAM" id="SignalP"/>
    </source>
</evidence>
<feature type="signal peptide" evidence="1">
    <location>
        <begin position="1"/>
        <end position="24"/>
    </location>
</feature>